<reference evidence="9 10" key="1">
    <citation type="journal article" date="2024" name="bioRxiv">
        <title>A reference genome for Trichogramma kaykai: A tiny desert-dwelling parasitoid wasp with competing sex-ratio distorters.</title>
        <authorList>
            <person name="Culotta J."/>
            <person name="Lindsey A.R."/>
        </authorList>
    </citation>
    <scope>NUCLEOTIDE SEQUENCE [LARGE SCALE GENOMIC DNA]</scope>
    <source>
        <strain evidence="9 10">KSX58</strain>
    </source>
</reference>
<dbReference type="Pfam" id="PF00155">
    <property type="entry name" value="Aminotran_1_2"/>
    <property type="match status" value="1"/>
</dbReference>
<organism evidence="9 10">
    <name type="scientific">Trichogramma kaykai</name>
    <dbReference type="NCBI Taxonomy" id="54128"/>
    <lineage>
        <taxon>Eukaryota</taxon>
        <taxon>Metazoa</taxon>
        <taxon>Ecdysozoa</taxon>
        <taxon>Arthropoda</taxon>
        <taxon>Hexapoda</taxon>
        <taxon>Insecta</taxon>
        <taxon>Pterygota</taxon>
        <taxon>Neoptera</taxon>
        <taxon>Endopterygota</taxon>
        <taxon>Hymenoptera</taxon>
        <taxon>Apocrita</taxon>
        <taxon>Proctotrupomorpha</taxon>
        <taxon>Chalcidoidea</taxon>
        <taxon>Trichogrammatidae</taxon>
        <taxon>Trichogramma</taxon>
    </lineage>
</organism>
<evidence type="ECO:0000256" key="2">
    <source>
        <dbReference type="ARBA" id="ARBA00012751"/>
    </source>
</evidence>
<dbReference type="Gene3D" id="3.90.1150.10">
    <property type="entry name" value="Aspartate Aminotransferase, domain 1"/>
    <property type="match status" value="1"/>
</dbReference>
<keyword evidence="4" id="KW-0808">Transferase</keyword>
<evidence type="ECO:0000256" key="3">
    <source>
        <dbReference type="ARBA" id="ARBA00022576"/>
    </source>
</evidence>
<evidence type="ECO:0000259" key="8">
    <source>
        <dbReference type="Pfam" id="PF00155"/>
    </source>
</evidence>
<comment type="caution">
    <text evidence="9">The sequence shown here is derived from an EMBL/GenBank/DDBJ whole genome shotgun (WGS) entry which is preliminary data.</text>
</comment>
<evidence type="ECO:0000256" key="7">
    <source>
        <dbReference type="SAM" id="SignalP"/>
    </source>
</evidence>
<protein>
    <recommendedName>
        <fullName evidence="2">kynurenine--oxoglutarate transaminase</fullName>
        <ecNumber evidence="2">2.6.1.7</ecNumber>
    </recommendedName>
</protein>
<evidence type="ECO:0000256" key="4">
    <source>
        <dbReference type="ARBA" id="ARBA00022679"/>
    </source>
</evidence>
<dbReference type="Proteomes" id="UP001627154">
    <property type="component" value="Unassembled WGS sequence"/>
</dbReference>
<dbReference type="AlphaFoldDB" id="A0ABD2VW58"/>
<evidence type="ECO:0000313" key="9">
    <source>
        <dbReference type="EMBL" id="KAL3384797.1"/>
    </source>
</evidence>
<dbReference type="EMBL" id="JBJJXI010000168">
    <property type="protein sequence ID" value="KAL3384797.1"/>
    <property type="molecule type" value="Genomic_DNA"/>
</dbReference>
<dbReference type="Gene3D" id="3.40.640.10">
    <property type="entry name" value="Type I PLP-dependent aspartate aminotransferase-like (Major domain)"/>
    <property type="match status" value="1"/>
</dbReference>
<dbReference type="GO" id="GO:0016212">
    <property type="term" value="F:kynurenine-oxoglutarate transaminase activity"/>
    <property type="evidence" value="ECO:0007669"/>
    <property type="project" value="UniProtKB-EC"/>
</dbReference>
<accession>A0ABD2VW58</accession>
<dbReference type="InterPro" id="IPR015424">
    <property type="entry name" value="PyrdxlP-dep_Trfase"/>
</dbReference>
<dbReference type="SUPFAM" id="SSF53383">
    <property type="entry name" value="PLP-dependent transferases"/>
    <property type="match status" value="1"/>
</dbReference>
<comment type="pathway">
    <text evidence="6">Amino-acid degradation; L-kynurenine degradation; kynurenate from L-kynurenine: step 1/2.</text>
</comment>
<dbReference type="EC" id="2.6.1.7" evidence="2"/>
<feature type="chain" id="PRO_5044787819" description="kynurenine--oxoglutarate transaminase" evidence="7">
    <location>
        <begin position="23"/>
        <end position="448"/>
    </location>
</feature>
<dbReference type="InterPro" id="IPR051326">
    <property type="entry name" value="Kynurenine-oxoglutarate_AT"/>
</dbReference>
<feature type="domain" description="Aminotransferase class I/classII large" evidence="8">
    <location>
        <begin position="63"/>
        <end position="444"/>
    </location>
</feature>
<keyword evidence="3" id="KW-0032">Aminotransferase</keyword>
<comment type="cofactor">
    <cofactor evidence="1">
        <name>pyridoxal 5'-phosphate</name>
        <dbReference type="ChEBI" id="CHEBI:597326"/>
    </cofactor>
</comment>
<dbReference type="InterPro" id="IPR015421">
    <property type="entry name" value="PyrdxlP-dep_Trfase_major"/>
</dbReference>
<gene>
    <name evidence="9" type="ORF">TKK_019505</name>
</gene>
<proteinExistence type="predicted"/>
<dbReference type="InterPro" id="IPR004839">
    <property type="entry name" value="Aminotransferase_I/II_large"/>
</dbReference>
<keyword evidence="5" id="KW-0663">Pyridoxal phosphate</keyword>
<keyword evidence="7" id="KW-0732">Signal</keyword>
<evidence type="ECO:0000256" key="6">
    <source>
        <dbReference type="ARBA" id="ARBA00024016"/>
    </source>
</evidence>
<dbReference type="CDD" id="cd00609">
    <property type="entry name" value="AAT_like"/>
    <property type="match status" value="1"/>
</dbReference>
<evidence type="ECO:0000256" key="1">
    <source>
        <dbReference type="ARBA" id="ARBA00001933"/>
    </source>
</evidence>
<feature type="signal peptide" evidence="7">
    <location>
        <begin position="1"/>
        <end position="22"/>
    </location>
</feature>
<dbReference type="InterPro" id="IPR015422">
    <property type="entry name" value="PyrdxlP-dep_Trfase_small"/>
</dbReference>
<name>A0ABD2VW58_9HYME</name>
<dbReference type="PANTHER" id="PTHR43807:SF20">
    <property type="entry name" value="FI04487P"/>
    <property type="match status" value="1"/>
</dbReference>
<evidence type="ECO:0000256" key="5">
    <source>
        <dbReference type="ARBA" id="ARBA00022898"/>
    </source>
</evidence>
<sequence length="448" mass="50376">MRAGFLLTLLLSSAITKLSCDAYSRPTQLPNVKRRFSQRFVELYDKIPQIKEYNRYIDNYGAIDLGRGRPDFLPPTFVQRALINATSSLDAPIHQSSPSHLQGEKVLRVALAELYSELLHRNLSAERNVLVTSSAVDALRLALLAYSSSSGSDEWIVLEPCPAAYSRLIQSVGAVPVPLPLRPDHFWSFEPREAARLFGRRTRGVLLANPSEASGKVLTRRELQFLADLASKWNALMLLDESLEFLVYRPARHVRVAAIPRMFQRTITIGSTGDTFASSGWPCAWAYGPTRLLNDLKLIQLHVASPPATPIQIAMASVIEHRRIFRADDPTSYVSRYAHELQQKRDFAVALLTVAGMLPVEPQAGHCILANWTSLLETIELGDADEDYRITDWEFVRWLAQRLGVALMPLSAFYSEKNQQIGRGFVRFCFAKKQKTLEEAANRLLELV</sequence>
<dbReference type="PANTHER" id="PTHR43807">
    <property type="entry name" value="FI04487P"/>
    <property type="match status" value="1"/>
</dbReference>
<keyword evidence="10" id="KW-1185">Reference proteome</keyword>
<evidence type="ECO:0000313" key="10">
    <source>
        <dbReference type="Proteomes" id="UP001627154"/>
    </source>
</evidence>